<dbReference type="InterPro" id="IPR023865">
    <property type="entry name" value="Aliphatic_acid_kinase_CS"/>
</dbReference>
<keyword evidence="3 9" id="KW-0963">Cytoplasm</keyword>
<comment type="similarity">
    <text evidence="2 9 10">Belongs to the acetokinase family.</text>
</comment>
<keyword evidence="5 9" id="KW-0547">Nucleotide-binding</keyword>
<dbReference type="PANTHER" id="PTHR21060:SF3">
    <property type="entry name" value="BUTYRATE KINASE 2-RELATED"/>
    <property type="match status" value="1"/>
</dbReference>
<evidence type="ECO:0000256" key="2">
    <source>
        <dbReference type="ARBA" id="ARBA00008748"/>
    </source>
</evidence>
<dbReference type="Proteomes" id="UP000252355">
    <property type="component" value="Unassembled WGS sequence"/>
</dbReference>
<evidence type="ECO:0000256" key="7">
    <source>
        <dbReference type="ARBA" id="ARBA00022840"/>
    </source>
</evidence>
<evidence type="ECO:0000256" key="9">
    <source>
        <dbReference type="HAMAP-Rule" id="MF_00542"/>
    </source>
</evidence>
<dbReference type="NCBIfam" id="NF002834">
    <property type="entry name" value="PRK03011.1-5"/>
    <property type="match status" value="1"/>
</dbReference>
<dbReference type="AlphaFoldDB" id="A0A367ZMZ5"/>
<dbReference type="InterPro" id="IPR043129">
    <property type="entry name" value="ATPase_NBD"/>
</dbReference>
<evidence type="ECO:0000313" key="12">
    <source>
        <dbReference type="Proteomes" id="UP000252355"/>
    </source>
</evidence>
<name>A0A367ZMZ5_9BACT</name>
<dbReference type="CDD" id="cd24011">
    <property type="entry name" value="ASKHA_NBD_BK"/>
    <property type="match status" value="1"/>
</dbReference>
<dbReference type="InterPro" id="IPR011245">
    <property type="entry name" value="Butyrate_kin"/>
</dbReference>
<evidence type="ECO:0000256" key="10">
    <source>
        <dbReference type="RuleBase" id="RU003835"/>
    </source>
</evidence>
<sequence length="356" mass="37748">MSNSRILVINPGSTSTKIALFEGPDQVRAQEVSHPAAELARFKSNLEQLEFRRQALTEALNAWGITPADCAAIIGRGGPLKPLRSGVYRINEAYLTDIREGRCVDHASILGGMLAHALAAPAGRPAFIADPVSVDEFEEVARLSGWPALPRPTYSHALNIKAVIREWAAEQGRPADRLNVIVAHLGGGISVAAHRQGRLIDVESSSDSGPFSPERAGTLPLSGLLKLLASDSRPVKDWRKIFNGQAGLVAHLGTADVREVEARIVAGDAKAALVLEAMAYGVAKAIGAMAVVLAGQIDAIILTGGIAHNARVVNWISDRVRFLAPVVVKPGQNEMKALAAHALNALANPAIVQEYV</sequence>
<evidence type="ECO:0000256" key="8">
    <source>
        <dbReference type="ARBA" id="ARBA00048596"/>
    </source>
</evidence>
<gene>
    <name evidence="9" type="primary">buk</name>
    <name evidence="11" type="ORF">OZSIB_4258</name>
</gene>
<dbReference type="GO" id="GO:0047761">
    <property type="term" value="F:butyrate kinase activity"/>
    <property type="evidence" value="ECO:0007669"/>
    <property type="project" value="UniProtKB-UniRule"/>
</dbReference>
<dbReference type="PANTHER" id="PTHR21060">
    <property type="entry name" value="ACETATE KINASE"/>
    <property type="match status" value="1"/>
</dbReference>
<evidence type="ECO:0000313" key="11">
    <source>
        <dbReference type="EMBL" id="RCK79504.1"/>
    </source>
</evidence>
<keyword evidence="7 9" id="KW-0067">ATP-binding</keyword>
<accession>A0A367ZMZ5</accession>
<evidence type="ECO:0000256" key="6">
    <source>
        <dbReference type="ARBA" id="ARBA00022777"/>
    </source>
</evidence>
<dbReference type="HAMAP" id="MF_00542">
    <property type="entry name" value="Butyrate_kinase"/>
    <property type="match status" value="1"/>
</dbReference>
<dbReference type="Gene3D" id="3.30.420.40">
    <property type="match status" value="2"/>
</dbReference>
<dbReference type="EC" id="2.7.2.7" evidence="9"/>
<evidence type="ECO:0000256" key="1">
    <source>
        <dbReference type="ARBA" id="ARBA00004496"/>
    </source>
</evidence>
<reference evidence="11 12" key="1">
    <citation type="submission" date="2018-05" db="EMBL/GenBank/DDBJ databases">
        <title>A metagenomic window into the 2 km-deep terrestrial subsurface aquifer revealed taxonomically and functionally diverse microbial community comprising novel uncultured bacterial lineages.</title>
        <authorList>
            <person name="Kadnikov V.V."/>
            <person name="Mardanov A.V."/>
            <person name="Beletsky A.V."/>
            <person name="Banks D."/>
            <person name="Pimenov N.V."/>
            <person name="Frank Y.A."/>
            <person name="Karnachuk O.V."/>
            <person name="Ravin N.V."/>
        </authorList>
    </citation>
    <scope>NUCLEOTIDE SEQUENCE [LARGE SCALE GENOMIC DNA]</scope>
    <source>
        <strain evidence="11">BY5</strain>
    </source>
</reference>
<evidence type="ECO:0000256" key="5">
    <source>
        <dbReference type="ARBA" id="ARBA00022741"/>
    </source>
</evidence>
<dbReference type="InterPro" id="IPR000890">
    <property type="entry name" value="Aliphatic_acid_kin_short-chain"/>
</dbReference>
<keyword evidence="4 9" id="KW-0808">Transferase</keyword>
<dbReference type="PROSITE" id="PS01075">
    <property type="entry name" value="ACETATE_KINASE_1"/>
    <property type="match status" value="1"/>
</dbReference>
<evidence type="ECO:0000256" key="4">
    <source>
        <dbReference type="ARBA" id="ARBA00022679"/>
    </source>
</evidence>
<comment type="catalytic activity">
    <reaction evidence="8 9">
        <text>butanoate + ATP = butanoyl phosphate + ADP</text>
        <dbReference type="Rhea" id="RHEA:13585"/>
        <dbReference type="ChEBI" id="CHEBI:17968"/>
        <dbReference type="ChEBI" id="CHEBI:30616"/>
        <dbReference type="ChEBI" id="CHEBI:58079"/>
        <dbReference type="ChEBI" id="CHEBI:456216"/>
        <dbReference type="EC" id="2.7.2.7"/>
    </reaction>
</comment>
<comment type="caution">
    <text evidence="11">The sequence shown here is derived from an EMBL/GenBank/DDBJ whole genome shotgun (WGS) entry which is preliminary data.</text>
</comment>
<dbReference type="NCBIfam" id="TIGR02707">
    <property type="entry name" value="butyr_kinase"/>
    <property type="match status" value="1"/>
</dbReference>
<keyword evidence="6 9" id="KW-0418">Kinase</keyword>
<dbReference type="GO" id="GO:0005737">
    <property type="term" value="C:cytoplasm"/>
    <property type="evidence" value="ECO:0007669"/>
    <property type="project" value="UniProtKB-SubCell"/>
</dbReference>
<comment type="subcellular location">
    <subcellularLocation>
        <location evidence="1 9">Cytoplasm</location>
    </subcellularLocation>
</comment>
<dbReference type="GO" id="GO:0006083">
    <property type="term" value="P:acetate metabolic process"/>
    <property type="evidence" value="ECO:0007669"/>
    <property type="project" value="TreeGrafter"/>
</dbReference>
<organism evidence="11 12">
    <name type="scientific">Candidatus Ozemobacter sibiricus</name>
    <dbReference type="NCBI Taxonomy" id="2268124"/>
    <lineage>
        <taxon>Bacteria</taxon>
        <taxon>Candidatus Ozemobacteria</taxon>
        <taxon>Candidatus Ozemobacterales</taxon>
        <taxon>Candidatus Ozemobacteraceae</taxon>
        <taxon>Candidatus Ozemobacter</taxon>
    </lineage>
</organism>
<protein>
    <recommendedName>
        <fullName evidence="9">Probable butyrate kinase</fullName>
        <shortName evidence="9">BK</shortName>
        <ecNumber evidence="9">2.7.2.7</ecNumber>
    </recommendedName>
    <alternativeName>
        <fullName evidence="9">Branched-chain carboxylic acid kinase</fullName>
    </alternativeName>
</protein>
<dbReference type="PROSITE" id="PS01076">
    <property type="entry name" value="ACETATE_KINASE_2"/>
    <property type="match status" value="1"/>
</dbReference>
<dbReference type="PRINTS" id="PR00471">
    <property type="entry name" value="ACETATEKNASE"/>
</dbReference>
<dbReference type="SUPFAM" id="SSF53067">
    <property type="entry name" value="Actin-like ATPase domain"/>
    <property type="match status" value="2"/>
</dbReference>
<dbReference type="EMBL" id="QOQW01000012">
    <property type="protein sequence ID" value="RCK79504.1"/>
    <property type="molecule type" value="Genomic_DNA"/>
</dbReference>
<evidence type="ECO:0000256" key="3">
    <source>
        <dbReference type="ARBA" id="ARBA00022490"/>
    </source>
</evidence>
<dbReference type="GO" id="GO:0005524">
    <property type="term" value="F:ATP binding"/>
    <property type="evidence" value="ECO:0007669"/>
    <property type="project" value="UniProtKB-KW"/>
</dbReference>
<dbReference type="PIRSF" id="PIRSF036458">
    <property type="entry name" value="Butyrate_kin"/>
    <property type="match status" value="1"/>
</dbReference>
<proteinExistence type="inferred from homology"/>
<dbReference type="GO" id="GO:0008776">
    <property type="term" value="F:acetate kinase activity"/>
    <property type="evidence" value="ECO:0007669"/>
    <property type="project" value="TreeGrafter"/>
</dbReference>
<dbReference type="Pfam" id="PF00871">
    <property type="entry name" value="Acetate_kinase"/>
    <property type="match status" value="1"/>
</dbReference>